<accession>A0A8J4A763</accession>
<feature type="compositionally biased region" description="Low complexity" evidence="1">
    <location>
        <begin position="51"/>
        <end position="65"/>
    </location>
</feature>
<protein>
    <submittedName>
        <fullName evidence="3">Type IV secretion protein Rhs</fullName>
    </submittedName>
</protein>
<dbReference type="InterPro" id="IPR003587">
    <property type="entry name" value="Hint_dom_N"/>
</dbReference>
<organism evidence="3 4">
    <name type="scientific">Virgisporangium ochraceum</name>
    <dbReference type="NCBI Taxonomy" id="65505"/>
    <lineage>
        <taxon>Bacteria</taxon>
        <taxon>Bacillati</taxon>
        <taxon>Actinomycetota</taxon>
        <taxon>Actinomycetes</taxon>
        <taxon>Micromonosporales</taxon>
        <taxon>Micromonosporaceae</taxon>
        <taxon>Virgisporangium</taxon>
    </lineage>
</organism>
<sequence length="2282" mass="244830">MPPVPFRSRWKARSWTAGIVSLVVVAGVFAVPDLAAAAPSDPGSPGGGGKPVPVSPVKPAKAASVDMPKWRPPTSAWPAGGTGVVAVDASAAGAAKAAPSATARAVGTAPGGLPVVARAAIDTAGSNDALRPGARLPGDTPASLRITVADRGTAEAVGVDGALFTVERGDGRAASATVALDVDYSGFAAMQGGDYPLRLGLVEYPACVLTTPGVKECSRHRPVPGAVNVTSAQVVSVDRLPVSGDTQGAPQVAGGLRVFAVVAAASGTAGDYSRTSLAPTSSWAVGEQGADFSYTYPLKVPPSAGGPAPDLKVSYSSGSVDGRSLRENSQSSWVGMGWEFNVGYIERQFQSCTDQGLGYQDLCWYSDNATMVFGGRSVRLIKVGDDEFKAQSDDGLRIERLWVGGNDTTSGEHWRVTDLDGVQYYFGRGYNMDSDREDTSKWTWSAQRVPVYFNTPGDRCYRTTSMYDNRCYEAYRWNLDYVVDPRGNSMTYFYEPYQGSYGGMLGTHDDSWYTITTTLERVEYGTRMGEEWSQPAPMKVNFTPSVRCPEDLVCLHEEENWPDTPWDLFCADTTPVTQCAHYSPSFWTPYKLDSVQTEVRNTTGGYTPVDRYQFDYTYPGTGDHVAPFNGEDDTSPALWLNAITRTGKVSGPGVSGGQVTAPAVLFGGNKTNNRVAWGDNAGGAPPLMHWRLSLIDNGSGGQTRVWYKQPNCSATAANPAYPSTEDNRMACWPQYYEGNWVWFHKNLVDTVVEHDLTGDGEDEVWRYDYAGWGSNVAALWAFDTNDITPEDRRSWSQWRGYPVVTTSHGPNGGPYETTQALFYRGMNGDRGPNGSWRYTTITDSQGTVADSSFLAGTIRERTTLDDGDVVASTVYDPTWTHLGGSFPLDIWRHRVGITRARTFLAHSNTWRWTRTENGYDSYGQVNAVKEFGDEAVTGDETCTSTDHAYNTTKHLINVPYRVLTRQGAQCAQANTLLAEAQTFYDGSTTLGAVPTYGLATKSQQRMTASPATWAVTETGYDMHGRQTSVKDARGNTSTIAYTPATGGPVLEMRTTNPAGHATVTTLEPGRGLPVTVTDPNSRVTTSHHDALGRLVKVWRPGRSISATPDVEYVYAYSATGANSVATRRLGPTGNVITSYDLFDGRMRTRQTQTPNASNGRVITDVVYNDYGRAAKTSTIDAAGAPSATLVGFDDDDVPSQTRLSYDLLGRTTAEQLWSMDVMKWQTTYAHDGDRTTVTPPSGGASRTEWDAHGRTTKLRVYANAAATGTPETTSYVYNRLDALTTVTDPAGNVTTYGYDLGGRRTSTADPNTGGSSTVYNPAGDVLSSTDARGQKMSFEYDNLGRVTHRWAGEVNTGTRLASYSYDSLAKGMLTSSTRYDGDAEYTTTVAGYTDGYQPTGMSTTIPLAEGVLAGTYSVSMTYNEYTGAPATLTYPAQHDAPAETLTYGYDALGNPTTLGGLATYVSATTLTPLGQLSQRRYGALTGTGAINRNYTWDPATGRLTAAYTKYSQNPEPPGPGFQSDSYTYTPTGDITAIKDNTDGQSQCFTYDPQHRLTQAWTATDNCTAAPTTTAIAGSGKYPYWDSWTFDNAGRRDTDTRRTPAATTNRDYNYPATGTNAVRPHAMTSVTKTGTGAGTDTFTYDNVGNMATRTVNGVQSTYTFNSDNQFAQAVVQAPGGSQTTRHLYDADGGLLIRREPGATTLYAAGQEFRSAGGTVTSTRYYSHGGSTIAARTTSGLTWLAADHQGSANVAVNATTGEVQKRWYTPYGADRATLTWPAATTGSWPTDRGFLNKQTNTSTGLVDMGAREYDPSYGFISPDPLTDTANPAAFNPYAYSGHSPITRSDPSGLDPGGGQACDPSAGGVPGQGNCSKSWGVVNHPIVANPQRAPNNSGSAGGLTQQQKEDYEKAKKIKNQTALDLILQHGLSFLLDILGVTDIIDCFTKGSVGACISVAANALPITKIGSMIGKIGKGLWRAFKAWKAWKAATKWADDIIAKTDDLLAKAVKKADESPSATCATRHSFDPDTPVRMADGTDRRIVDVKVGDSVQATDPQSGRTSVQVVVATHKNLDVELTDVTVIGKDGVATTIQTTPSHPFWAANVGRWVDAADLTAGTVLLTADGSRVTVAVVRTFAGPKWMRDLTVNNVHTYYVVAGNTPVLVHNTGGEEYLYRGVPYGHPGLERAQRGIATPWGGHDDPDWHAGGRTQSNFTSWTTDPDIALDFARDGNGPGTVLRVRRSDVASQIVDAHYPYEEGEVTIRGEVTGADTRSSVTGSEFSGC</sequence>
<dbReference type="PANTHER" id="PTHR32305:SF17">
    <property type="entry name" value="TRNA NUCLEASE WAPA"/>
    <property type="match status" value="1"/>
</dbReference>
<dbReference type="InterPro" id="IPR030934">
    <property type="entry name" value="Intein_C"/>
</dbReference>
<feature type="compositionally biased region" description="Polar residues" evidence="1">
    <location>
        <begin position="1889"/>
        <end position="1903"/>
    </location>
</feature>
<feature type="region of interest" description="Disordered" evidence="1">
    <location>
        <begin position="1304"/>
        <end position="1326"/>
    </location>
</feature>
<evidence type="ECO:0000259" key="2">
    <source>
        <dbReference type="SMART" id="SM00306"/>
    </source>
</evidence>
<feature type="compositionally biased region" description="Polar residues" evidence="1">
    <location>
        <begin position="1304"/>
        <end position="1319"/>
    </location>
</feature>
<evidence type="ECO:0000313" key="4">
    <source>
        <dbReference type="Proteomes" id="UP000635606"/>
    </source>
</evidence>
<dbReference type="Gene3D" id="2.180.10.10">
    <property type="entry name" value="RHS repeat-associated core"/>
    <property type="match status" value="2"/>
</dbReference>
<dbReference type="InterPro" id="IPR006530">
    <property type="entry name" value="YD"/>
</dbReference>
<dbReference type="CDD" id="cd00081">
    <property type="entry name" value="Hint"/>
    <property type="match status" value="1"/>
</dbReference>
<dbReference type="Gene3D" id="2.170.16.10">
    <property type="entry name" value="Hedgehog/Intein (Hint) domain"/>
    <property type="match status" value="1"/>
</dbReference>
<dbReference type="GO" id="GO:0016539">
    <property type="term" value="P:intein-mediated protein splicing"/>
    <property type="evidence" value="ECO:0007669"/>
    <property type="project" value="InterPro"/>
</dbReference>
<dbReference type="PANTHER" id="PTHR32305">
    <property type="match status" value="1"/>
</dbReference>
<dbReference type="InterPro" id="IPR006141">
    <property type="entry name" value="Intein_N"/>
</dbReference>
<proteinExistence type="predicted"/>
<dbReference type="Proteomes" id="UP000635606">
    <property type="component" value="Unassembled WGS sequence"/>
</dbReference>
<dbReference type="InterPro" id="IPR050708">
    <property type="entry name" value="T6SS_VgrG/RHS"/>
</dbReference>
<dbReference type="InterPro" id="IPR031325">
    <property type="entry name" value="RHS_repeat"/>
</dbReference>
<feature type="region of interest" description="Disordered" evidence="1">
    <location>
        <begin position="38"/>
        <end position="70"/>
    </location>
</feature>
<dbReference type="SUPFAM" id="SSF51294">
    <property type="entry name" value="Hedgehog/intein (Hint) domain"/>
    <property type="match status" value="1"/>
</dbReference>
<dbReference type="NCBIfam" id="TIGR03696">
    <property type="entry name" value="Rhs_assc_core"/>
    <property type="match status" value="1"/>
</dbReference>
<feature type="domain" description="Hint" evidence="2">
    <location>
        <begin position="2022"/>
        <end position="2123"/>
    </location>
</feature>
<dbReference type="Pfam" id="PF05593">
    <property type="entry name" value="RHS_repeat"/>
    <property type="match status" value="2"/>
</dbReference>
<dbReference type="SMART" id="SM00306">
    <property type="entry name" value="HintN"/>
    <property type="match status" value="1"/>
</dbReference>
<feature type="region of interest" description="Disordered" evidence="1">
    <location>
        <begin position="1886"/>
        <end position="1908"/>
    </location>
</feature>
<keyword evidence="4" id="KW-1185">Reference proteome</keyword>
<dbReference type="PROSITE" id="PS50817">
    <property type="entry name" value="INTEIN_N_TER"/>
    <property type="match status" value="1"/>
</dbReference>
<feature type="region of interest" description="Disordered" evidence="1">
    <location>
        <begin position="1594"/>
        <end position="1619"/>
    </location>
</feature>
<dbReference type="InterPro" id="IPR036844">
    <property type="entry name" value="Hint_dom_sf"/>
</dbReference>
<reference evidence="3" key="1">
    <citation type="submission" date="2021-01" db="EMBL/GenBank/DDBJ databases">
        <title>Whole genome shotgun sequence of Virgisporangium ochraceum NBRC 16418.</title>
        <authorList>
            <person name="Komaki H."/>
            <person name="Tamura T."/>
        </authorList>
    </citation>
    <scope>NUCLEOTIDE SEQUENCE</scope>
    <source>
        <strain evidence="3">NBRC 16418</strain>
    </source>
</reference>
<dbReference type="EMBL" id="BOPH01000157">
    <property type="protein sequence ID" value="GIJ75428.1"/>
    <property type="molecule type" value="Genomic_DNA"/>
</dbReference>
<name>A0A8J4A763_9ACTN</name>
<evidence type="ECO:0000256" key="1">
    <source>
        <dbReference type="SAM" id="MobiDB-lite"/>
    </source>
</evidence>
<dbReference type="NCBIfam" id="TIGR01443">
    <property type="entry name" value="intein_Cterm"/>
    <property type="match status" value="1"/>
</dbReference>
<dbReference type="InterPro" id="IPR022385">
    <property type="entry name" value="Rhs_assc_core"/>
</dbReference>
<evidence type="ECO:0000313" key="3">
    <source>
        <dbReference type="EMBL" id="GIJ75428.1"/>
    </source>
</evidence>
<comment type="caution">
    <text evidence="3">The sequence shown here is derived from an EMBL/GenBank/DDBJ whole genome shotgun (WGS) entry which is preliminary data.</text>
</comment>
<gene>
    <name evidence="3" type="ORF">Voc01_103450</name>
</gene>
<dbReference type="Pfam" id="PF07591">
    <property type="entry name" value="PT-HINT"/>
    <property type="match status" value="1"/>
</dbReference>
<dbReference type="NCBIfam" id="TIGR01643">
    <property type="entry name" value="YD_repeat_2x"/>
    <property type="match status" value="2"/>
</dbReference>